<keyword evidence="9 15" id="KW-0812">Transmembrane</keyword>
<evidence type="ECO:0000256" key="11">
    <source>
        <dbReference type="ARBA" id="ARBA00022982"/>
    </source>
</evidence>
<sequence length="126" mass="13485">MPLRTPIKRARGLGSAKDGVGHWWLQRVTAVALIPLVMWLSFGLASNVGGDYAAVREWVGSPFTAGLFILLIGTMYFHAQLGLQVVIEDYIHGKLAQLASLIAVKFLAAVLALTGILAVLRIAFGG</sequence>
<keyword evidence="11" id="KW-0249">Electron transport</keyword>
<comment type="function">
    <text evidence="2">Membrane-anchoring subunit of succinate dehydrogenase (SDH).</text>
</comment>
<dbReference type="InterPro" id="IPR000701">
    <property type="entry name" value="SuccDH_FuR_B_TM-su"/>
</dbReference>
<evidence type="ECO:0000256" key="15">
    <source>
        <dbReference type="SAM" id="Phobius"/>
    </source>
</evidence>
<dbReference type="GO" id="GO:0046872">
    <property type="term" value="F:metal ion binding"/>
    <property type="evidence" value="ECO:0007669"/>
    <property type="project" value="UniProtKB-KW"/>
</dbReference>
<feature type="transmembrane region" description="Helical" evidence="15">
    <location>
        <begin position="21"/>
        <end position="45"/>
    </location>
</feature>
<evidence type="ECO:0000313" key="16">
    <source>
        <dbReference type="EMBL" id="MCP1675914.1"/>
    </source>
</evidence>
<dbReference type="NCBIfam" id="TIGR02968">
    <property type="entry name" value="succ_dehyd_anc"/>
    <property type="match status" value="1"/>
</dbReference>
<dbReference type="InterPro" id="IPR034804">
    <property type="entry name" value="SQR/QFR_C/D"/>
</dbReference>
<dbReference type="AlphaFoldDB" id="A0AAE3G6F8"/>
<protein>
    <recommendedName>
        <fullName evidence="5">Succinate dehydrogenase hydrophobic membrane anchor subunit</fullName>
    </recommendedName>
</protein>
<dbReference type="GO" id="GO:0006099">
    <property type="term" value="P:tricarboxylic acid cycle"/>
    <property type="evidence" value="ECO:0007669"/>
    <property type="project" value="UniProtKB-KW"/>
</dbReference>
<name>A0AAE3G6F8_9GAMM</name>
<keyword evidence="14 15" id="KW-0472">Membrane</keyword>
<accession>A0AAE3G6F8</accession>
<dbReference type="Proteomes" id="UP001205843">
    <property type="component" value="Unassembled WGS sequence"/>
</dbReference>
<evidence type="ECO:0000256" key="13">
    <source>
        <dbReference type="ARBA" id="ARBA00023004"/>
    </source>
</evidence>
<evidence type="ECO:0000256" key="6">
    <source>
        <dbReference type="ARBA" id="ARBA00022448"/>
    </source>
</evidence>
<evidence type="ECO:0000256" key="2">
    <source>
        <dbReference type="ARBA" id="ARBA00004050"/>
    </source>
</evidence>
<reference evidence="16" key="1">
    <citation type="submission" date="2022-03" db="EMBL/GenBank/DDBJ databases">
        <title>Genomic Encyclopedia of Type Strains, Phase III (KMG-III): the genomes of soil and plant-associated and newly described type strains.</title>
        <authorList>
            <person name="Whitman W."/>
        </authorList>
    </citation>
    <scope>NUCLEOTIDE SEQUENCE</scope>
    <source>
        <strain evidence="16">ANL 6-2</strain>
    </source>
</reference>
<evidence type="ECO:0000256" key="8">
    <source>
        <dbReference type="ARBA" id="ARBA00022617"/>
    </source>
</evidence>
<keyword evidence="8" id="KW-0349">Heme</keyword>
<evidence type="ECO:0000256" key="12">
    <source>
        <dbReference type="ARBA" id="ARBA00022989"/>
    </source>
</evidence>
<keyword evidence="17" id="KW-1185">Reference proteome</keyword>
<evidence type="ECO:0000256" key="3">
    <source>
        <dbReference type="ARBA" id="ARBA00004141"/>
    </source>
</evidence>
<evidence type="ECO:0000256" key="5">
    <source>
        <dbReference type="ARBA" id="ARBA00019425"/>
    </source>
</evidence>
<gene>
    <name evidence="16" type="ORF">J2T57_003069</name>
</gene>
<keyword evidence="12 15" id="KW-1133">Transmembrane helix</keyword>
<dbReference type="GO" id="GO:0020037">
    <property type="term" value="F:heme binding"/>
    <property type="evidence" value="ECO:0007669"/>
    <property type="project" value="InterPro"/>
</dbReference>
<dbReference type="SUPFAM" id="SSF81343">
    <property type="entry name" value="Fumarate reductase respiratory complex transmembrane subunits"/>
    <property type="match status" value="1"/>
</dbReference>
<evidence type="ECO:0000256" key="10">
    <source>
        <dbReference type="ARBA" id="ARBA00022723"/>
    </source>
</evidence>
<dbReference type="CDD" id="cd03495">
    <property type="entry name" value="SQR_TypeC_SdhD_like"/>
    <property type="match status" value="1"/>
</dbReference>
<feature type="transmembrane region" description="Helical" evidence="15">
    <location>
        <begin position="65"/>
        <end position="86"/>
    </location>
</feature>
<proteinExistence type="predicted"/>
<evidence type="ECO:0000256" key="4">
    <source>
        <dbReference type="ARBA" id="ARBA00005163"/>
    </source>
</evidence>
<organism evidence="16 17">
    <name type="scientific">Natronocella acetinitrilica</name>
    <dbReference type="NCBI Taxonomy" id="414046"/>
    <lineage>
        <taxon>Bacteria</taxon>
        <taxon>Pseudomonadati</taxon>
        <taxon>Pseudomonadota</taxon>
        <taxon>Gammaproteobacteria</taxon>
        <taxon>Chromatiales</taxon>
        <taxon>Ectothiorhodospiraceae</taxon>
        <taxon>Natronocella</taxon>
    </lineage>
</organism>
<keyword evidence="10" id="KW-0479">Metal-binding</keyword>
<comment type="pathway">
    <text evidence="4">Carbohydrate metabolism; tricarboxylic acid cycle.</text>
</comment>
<evidence type="ECO:0000256" key="14">
    <source>
        <dbReference type="ARBA" id="ARBA00023136"/>
    </source>
</evidence>
<dbReference type="GO" id="GO:0016020">
    <property type="term" value="C:membrane"/>
    <property type="evidence" value="ECO:0007669"/>
    <property type="project" value="UniProtKB-SubCell"/>
</dbReference>
<keyword evidence="13" id="KW-0408">Iron</keyword>
<dbReference type="Pfam" id="PF01127">
    <property type="entry name" value="Sdh_cyt"/>
    <property type="match status" value="1"/>
</dbReference>
<comment type="subcellular location">
    <subcellularLocation>
        <location evidence="3">Membrane</location>
        <topology evidence="3">Multi-pass membrane protein</topology>
    </subcellularLocation>
</comment>
<comment type="cofactor">
    <cofactor evidence="1">
        <name>heme</name>
        <dbReference type="ChEBI" id="CHEBI:30413"/>
    </cofactor>
</comment>
<dbReference type="InterPro" id="IPR014312">
    <property type="entry name" value="Succ_DH_anchor"/>
</dbReference>
<feature type="transmembrane region" description="Helical" evidence="15">
    <location>
        <begin position="98"/>
        <end position="124"/>
    </location>
</feature>
<keyword evidence="6" id="KW-0813">Transport</keyword>
<dbReference type="RefSeq" id="WP_253480192.1">
    <property type="nucleotide sequence ID" value="NZ_JALJXV010000007.1"/>
</dbReference>
<keyword evidence="7" id="KW-0816">Tricarboxylic acid cycle</keyword>
<evidence type="ECO:0000256" key="1">
    <source>
        <dbReference type="ARBA" id="ARBA00001971"/>
    </source>
</evidence>
<dbReference type="Gene3D" id="1.20.1300.10">
    <property type="entry name" value="Fumarate reductase/succinate dehydrogenase, transmembrane subunit"/>
    <property type="match status" value="1"/>
</dbReference>
<dbReference type="EMBL" id="JALJXV010000007">
    <property type="protein sequence ID" value="MCP1675914.1"/>
    <property type="molecule type" value="Genomic_DNA"/>
</dbReference>
<comment type="caution">
    <text evidence="16">The sequence shown here is derived from an EMBL/GenBank/DDBJ whole genome shotgun (WGS) entry which is preliminary data.</text>
</comment>
<evidence type="ECO:0000313" key="17">
    <source>
        <dbReference type="Proteomes" id="UP001205843"/>
    </source>
</evidence>
<evidence type="ECO:0000256" key="9">
    <source>
        <dbReference type="ARBA" id="ARBA00022692"/>
    </source>
</evidence>
<evidence type="ECO:0000256" key="7">
    <source>
        <dbReference type="ARBA" id="ARBA00022532"/>
    </source>
</evidence>